<accession>A0A0B6YS86</accession>
<organism evidence="2">
    <name type="scientific">Arion vulgaris</name>
    <dbReference type="NCBI Taxonomy" id="1028688"/>
    <lineage>
        <taxon>Eukaryota</taxon>
        <taxon>Metazoa</taxon>
        <taxon>Spiralia</taxon>
        <taxon>Lophotrochozoa</taxon>
        <taxon>Mollusca</taxon>
        <taxon>Gastropoda</taxon>
        <taxon>Heterobranchia</taxon>
        <taxon>Euthyneura</taxon>
        <taxon>Panpulmonata</taxon>
        <taxon>Eupulmonata</taxon>
        <taxon>Stylommatophora</taxon>
        <taxon>Helicina</taxon>
        <taxon>Arionoidea</taxon>
        <taxon>Arionidae</taxon>
        <taxon>Arion</taxon>
    </lineage>
</organism>
<dbReference type="EMBL" id="HACG01012259">
    <property type="protein sequence ID" value="CEK59124.1"/>
    <property type="molecule type" value="Transcribed_RNA"/>
</dbReference>
<protein>
    <submittedName>
        <fullName evidence="2">Uncharacterized protein</fullName>
    </submittedName>
</protein>
<dbReference type="AlphaFoldDB" id="A0A0B6YS86"/>
<name>A0A0B6YS86_9EUPU</name>
<sequence>MLCGLSRKLAQSFSRGSRRYDDKKEQKRQKKRRSRSLDSLDYEISGEFSTVTVYEEKVDQGQTSHT</sequence>
<feature type="region of interest" description="Disordered" evidence="1">
    <location>
        <begin position="12"/>
        <end position="38"/>
    </location>
</feature>
<evidence type="ECO:0000256" key="1">
    <source>
        <dbReference type="SAM" id="MobiDB-lite"/>
    </source>
</evidence>
<feature type="non-terminal residue" evidence="2">
    <location>
        <position position="66"/>
    </location>
</feature>
<proteinExistence type="predicted"/>
<gene>
    <name evidence="2" type="primary">ORF35252</name>
</gene>
<evidence type="ECO:0000313" key="2">
    <source>
        <dbReference type="EMBL" id="CEK59124.1"/>
    </source>
</evidence>
<reference evidence="2" key="1">
    <citation type="submission" date="2014-12" db="EMBL/GenBank/DDBJ databases">
        <title>Insight into the proteome of Arion vulgaris.</title>
        <authorList>
            <person name="Aradska J."/>
            <person name="Bulat T."/>
            <person name="Smidak R."/>
            <person name="Sarate P."/>
            <person name="Gangsoo J."/>
            <person name="Sialana F."/>
            <person name="Bilban M."/>
            <person name="Lubec G."/>
        </authorList>
    </citation>
    <scope>NUCLEOTIDE SEQUENCE</scope>
    <source>
        <tissue evidence="2">Skin</tissue>
    </source>
</reference>